<protein>
    <submittedName>
        <fullName evidence="1">Uncharacterized protein</fullName>
    </submittedName>
</protein>
<keyword evidence="2" id="KW-1185">Reference proteome</keyword>
<reference evidence="2" key="1">
    <citation type="submission" date="2016-10" db="EMBL/GenBank/DDBJ databases">
        <authorList>
            <person name="Varghese N."/>
            <person name="Submissions S."/>
        </authorList>
    </citation>
    <scope>NUCLEOTIDE SEQUENCE [LARGE SCALE GENOMIC DNA]</scope>
    <source>
        <strain evidence="2">DSM 24740</strain>
    </source>
</reference>
<proteinExistence type="predicted"/>
<dbReference type="Proteomes" id="UP000199021">
    <property type="component" value="Unassembled WGS sequence"/>
</dbReference>
<evidence type="ECO:0000313" key="2">
    <source>
        <dbReference type="Proteomes" id="UP000199021"/>
    </source>
</evidence>
<organism evidence="1 2">
    <name type="scientific">Neolewinella agarilytica</name>
    <dbReference type="NCBI Taxonomy" id="478744"/>
    <lineage>
        <taxon>Bacteria</taxon>
        <taxon>Pseudomonadati</taxon>
        <taxon>Bacteroidota</taxon>
        <taxon>Saprospiria</taxon>
        <taxon>Saprospirales</taxon>
        <taxon>Lewinellaceae</taxon>
        <taxon>Neolewinella</taxon>
    </lineage>
</organism>
<dbReference type="STRING" id="478744.SAMN05444359_1432"/>
<evidence type="ECO:0000313" key="1">
    <source>
        <dbReference type="EMBL" id="SER43432.1"/>
    </source>
</evidence>
<dbReference type="AlphaFoldDB" id="A0A1H9P5H4"/>
<dbReference type="InParanoid" id="A0A1H9P5H4"/>
<accession>A0A1H9P5H4</accession>
<name>A0A1H9P5H4_9BACT</name>
<sequence>MCIQELVIKVMLLVEDHVVVLQSVQQMYLHFLTISTLAEQVEKRAMRLEPLE</sequence>
<dbReference type="EMBL" id="FOFB01000043">
    <property type="protein sequence ID" value="SER43432.1"/>
    <property type="molecule type" value="Genomic_DNA"/>
</dbReference>
<gene>
    <name evidence="1" type="ORF">SAMN05444359_1432</name>
</gene>